<dbReference type="Gene3D" id="1.10.357.10">
    <property type="entry name" value="Tetracycline Repressor, domain 2"/>
    <property type="match status" value="1"/>
</dbReference>
<feature type="DNA-binding region" description="H-T-H motif" evidence="5">
    <location>
        <begin position="33"/>
        <end position="52"/>
    </location>
</feature>
<organism evidence="7 8">
    <name type="scientific">Pseudonocardia sulfidoxydans NBRC 16205</name>
    <dbReference type="NCBI Taxonomy" id="1223511"/>
    <lineage>
        <taxon>Bacteria</taxon>
        <taxon>Bacillati</taxon>
        <taxon>Actinomycetota</taxon>
        <taxon>Actinomycetes</taxon>
        <taxon>Pseudonocardiales</taxon>
        <taxon>Pseudonocardiaceae</taxon>
        <taxon>Pseudonocardia</taxon>
    </lineage>
</organism>
<dbReference type="GO" id="GO:0003700">
    <property type="term" value="F:DNA-binding transcription factor activity"/>
    <property type="evidence" value="ECO:0007669"/>
    <property type="project" value="TreeGrafter"/>
</dbReference>
<dbReference type="InterPro" id="IPR041490">
    <property type="entry name" value="KstR2_TetR_C"/>
</dbReference>
<dbReference type="InterPro" id="IPR036271">
    <property type="entry name" value="Tet_transcr_reg_TetR-rel_C_sf"/>
</dbReference>
<dbReference type="PANTHER" id="PTHR30055:SF175">
    <property type="entry name" value="HTH-TYPE TRANSCRIPTIONAL REPRESSOR KSTR2"/>
    <property type="match status" value="1"/>
</dbReference>
<proteinExistence type="predicted"/>
<evidence type="ECO:0000256" key="3">
    <source>
        <dbReference type="ARBA" id="ARBA00023125"/>
    </source>
</evidence>
<dbReference type="PROSITE" id="PS50977">
    <property type="entry name" value="HTH_TETR_2"/>
    <property type="match status" value="1"/>
</dbReference>
<evidence type="ECO:0000256" key="2">
    <source>
        <dbReference type="ARBA" id="ARBA00023015"/>
    </source>
</evidence>
<dbReference type="Gene3D" id="1.10.10.60">
    <property type="entry name" value="Homeodomain-like"/>
    <property type="match status" value="1"/>
</dbReference>
<keyword evidence="4" id="KW-0804">Transcription</keyword>
<evidence type="ECO:0000256" key="1">
    <source>
        <dbReference type="ARBA" id="ARBA00022491"/>
    </source>
</evidence>
<keyword evidence="8" id="KW-1185">Reference proteome</keyword>
<evidence type="ECO:0000256" key="5">
    <source>
        <dbReference type="PROSITE-ProRule" id="PRU00335"/>
    </source>
</evidence>
<accession>A0A511DLU8</accession>
<sequence>MDSSGDSSRESTRERILRKAAELFAERGFHGTSVARIGEAAEVQRGALYYHIGSKENLLYDLSKRHVEEALVRGRAVVASDLPPVEKMRRLAFEHLSAVAARRAEVTVVMREMHALTGDRAERLRALRDEHQSLFKTVLQEGVDLGVFREADSVSVLGILGALNWTYVWFDPARGLGVEALAERLTDMILHGQLTAEAASTEIDSGKPVERVIA</sequence>
<dbReference type="SUPFAM" id="SSF48498">
    <property type="entry name" value="Tetracyclin repressor-like, C-terminal domain"/>
    <property type="match status" value="1"/>
</dbReference>
<keyword evidence="3 5" id="KW-0238">DNA-binding</keyword>
<dbReference type="GO" id="GO:0000976">
    <property type="term" value="F:transcription cis-regulatory region binding"/>
    <property type="evidence" value="ECO:0007669"/>
    <property type="project" value="TreeGrafter"/>
</dbReference>
<dbReference type="InterPro" id="IPR001647">
    <property type="entry name" value="HTH_TetR"/>
</dbReference>
<protein>
    <submittedName>
        <fullName evidence="7">Putative transcriptional regulator, TetR family protein</fullName>
    </submittedName>
</protein>
<gene>
    <name evidence="7" type="ORF">PSU4_41870</name>
</gene>
<name>A0A511DLU8_9PSEU</name>
<dbReference type="InterPro" id="IPR050109">
    <property type="entry name" value="HTH-type_TetR-like_transc_reg"/>
</dbReference>
<keyword evidence="2" id="KW-0805">Transcription regulation</keyword>
<dbReference type="Pfam" id="PF17932">
    <property type="entry name" value="TetR_C_24"/>
    <property type="match status" value="1"/>
</dbReference>
<dbReference type="PRINTS" id="PR00455">
    <property type="entry name" value="HTHTETR"/>
</dbReference>
<dbReference type="SUPFAM" id="SSF46689">
    <property type="entry name" value="Homeodomain-like"/>
    <property type="match status" value="1"/>
</dbReference>
<dbReference type="Proteomes" id="UP000321685">
    <property type="component" value="Unassembled WGS sequence"/>
</dbReference>
<evidence type="ECO:0000313" key="7">
    <source>
        <dbReference type="EMBL" id="GEL25233.1"/>
    </source>
</evidence>
<keyword evidence="1" id="KW-0678">Repressor</keyword>
<dbReference type="AlphaFoldDB" id="A0A511DLU8"/>
<evidence type="ECO:0000256" key="4">
    <source>
        <dbReference type="ARBA" id="ARBA00023163"/>
    </source>
</evidence>
<reference evidence="7 8" key="1">
    <citation type="submission" date="2019-07" db="EMBL/GenBank/DDBJ databases">
        <title>Whole genome shotgun sequence of Pseudonocardia sulfidoxydans NBRC 16205.</title>
        <authorList>
            <person name="Hosoyama A."/>
            <person name="Uohara A."/>
            <person name="Ohji S."/>
            <person name="Ichikawa N."/>
        </authorList>
    </citation>
    <scope>NUCLEOTIDE SEQUENCE [LARGE SCALE GENOMIC DNA]</scope>
    <source>
        <strain evidence="7 8">NBRC 16205</strain>
    </source>
</reference>
<dbReference type="PANTHER" id="PTHR30055">
    <property type="entry name" value="HTH-TYPE TRANSCRIPTIONAL REGULATOR RUTR"/>
    <property type="match status" value="1"/>
</dbReference>
<dbReference type="InterPro" id="IPR009057">
    <property type="entry name" value="Homeodomain-like_sf"/>
</dbReference>
<comment type="caution">
    <text evidence="7">The sequence shown here is derived from an EMBL/GenBank/DDBJ whole genome shotgun (WGS) entry which is preliminary data.</text>
</comment>
<feature type="domain" description="HTH tetR-type" evidence="6">
    <location>
        <begin position="10"/>
        <end position="70"/>
    </location>
</feature>
<evidence type="ECO:0000259" key="6">
    <source>
        <dbReference type="PROSITE" id="PS50977"/>
    </source>
</evidence>
<dbReference type="EMBL" id="BJVJ01000048">
    <property type="protein sequence ID" value="GEL25233.1"/>
    <property type="molecule type" value="Genomic_DNA"/>
</dbReference>
<evidence type="ECO:0000313" key="8">
    <source>
        <dbReference type="Proteomes" id="UP000321685"/>
    </source>
</evidence>
<dbReference type="Pfam" id="PF00440">
    <property type="entry name" value="TetR_N"/>
    <property type="match status" value="1"/>
</dbReference>